<evidence type="ECO:0000259" key="2">
    <source>
        <dbReference type="Pfam" id="PF13439"/>
    </source>
</evidence>
<dbReference type="EMBL" id="BMIL01000011">
    <property type="protein sequence ID" value="GGC73824.1"/>
    <property type="molecule type" value="Genomic_DNA"/>
</dbReference>
<dbReference type="Gene3D" id="3.40.50.2000">
    <property type="entry name" value="Glycogen Phosphorylase B"/>
    <property type="match status" value="2"/>
</dbReference>
<dbReference type="AlphaFoldDB" id="A0A916UID0"/>
<dbReference type="InterPro" id="IPR001296">
    <property type="entry name" value="Glyco_trans_1"/>
</dbReference>
<accession>A0A916UID0</accession>
<dbReference type="RefSeq" id="WP_188627676.1">
    <property type="nucleotide sequence ID" value="NZ_BMIL01000011.1"/>
</dbReference>
<evidence type="ECO:0000313" key="3">
    <source>
        <dbReference type="EMBL" id="GGC73824.1"/>
    </source>
</evidence>
<protein>
    <submittedName>
        <fullName evidence="3">Colanic acid biosynthesis glycosyltransferase WcaL</fullName>
    </submittedName>
</protein>
<dbReference type="SUPFAM" id="SSF53756">
    <property type="entry name" value="UDP-Glycosyltransferase/glycogen phosphorylase"/>
    <property type="match status" value="1"/>
</dbReference>
<dbReference type="PANTHER" id="PTHR45947:SF14">
    <property type="entry name" value="SLL1723 PROTEIN"/>
    <property type="match status" value="1"/>
</dbReference>
<organism evidence="3 4">
    <name type="scientific">Pedobacter quisquiliarum</name>
    <dbReference type="NCBI Taxonomy" id="1834438"/>
    <lineage>
        <taxon>Bacteria</taxon>
        <taxon>Pseudomonadati</taxon>
        <taxon>Bacteroidota</taxon>
        <taxon>Sphingobacteriia</taxon>
        <taxon>Sphingobacteriales</taxon>
        <taxon>Sphingobacteriaceae</taxon>
        <taxon>Pedobacter</taxon>
    </lineage>
</organism>
<sequence length="410" mass="45901">MKKKLYYILGGYPVVSQSFLYNQITEVIKQGNYEVLIIVLNKKEGAVHPAYESLNNQVRYFESGREKGVLSKFPMAMKAIGKLLFKDPGLMFRAMNFFKYGRDAANGTYVILAEQFLKYQPDLIHCHFGTTARVIADLKDMKAVNCKLISSFHGKDITVYPKQYGNAYYTRLFKACEMFTGNSRFIINKMINTGCPEGQIVKIPMCLNTNQFHYRESPPAGETFRILTVGRFVEKKGYPYSLQAAALLKKAGVKFQYHLIGEGPLLNDMKALAKELNIENEVVFHGAMMQNEVIKHYQLADVFLLPSVTAANGDTEGQGLVLQEAQAIGIPIVATLHNGFPDSVIDGTTGYLVPEKDSNGLYEKLHLLAGNADLRAIMGRQGRTFVESHFDSKIIGKELTAVYEQMLATP</sequence>
<reference evidence="3" key="2">
    <citation type="submission" date="2020-09" db="EMBL/GenBank/DDBJ databases">
        <authorList>
            <person name="Sun Q."/>
            <person name="Zhou Y."/>
        </authorList>
    </citation>
    <scope>NUCLEOTIDE SEQUENCE</scope>
    <source>
        <strain evidence="3">CGMCC 1.15343</strain>
    </source>
</reference>
<gene>
    <name evidence="3" type="primary">wcaL</name>
    <name evidence="3" type="ORF">GCM10011387_29250</name>
</gene>
<reference evidence="3" key="1">
    <citation type="journal article" date="2014" name="Int. J. Syst. Evol. Microbiol.">
        <title>Complete genome sequence of Corynebacterium casei LMG S-19264T (=DSM 44701T), isolated from a smear-ripened cheese.</title>
        <authorList>
            <consortium name="US DOE Joint Genome Institute (JGI-PGF)"/>
            <person name="Walter F."/>
            <person name="Albersmeier A."/>
            <person name="Kalinowski J."/>
            <person name="Ruckert C."/>
        </authorList>
    </citation>
    <scope>NUCLEOTIDE SEQUENCE</scope>
    <source>
        <strain evidence="3">CGMCC 1.15343</strain>
    </source>
</reference>
<evidence type="ECO:0000259" key="1">
    <source>
        <dbReference type="Pfam" id="PF00534"/>
    </source>
</evidence>
<comment type="caution">
    <text evidence="3">The sequence shown here is derived from an EMBL/GenBank/DDBJ whole genome shotgun (WGS) entry which is preliminary data.</text>
</comment>
<feature type="domain" description="Glycosyl transferase family 1" evidence="1">
    <location>
        <begin position="217"/>
        <end position="384"/>
    </location>
</feature>
<dbReference type="Pfam" id="PF00534">
    <property type="entry name" value="Glycos_transf_1"/>
    <property type="match status" value="1"/>
</dbReference>
<dbReference type="Proteomes" id="UP000651668">
    <property type="component" value="Unassembled WGS sequence"/>
</dbReference>
<dbReference type="InterPro" id="IPR050194">
    <property type="entry name" value="Glycosyltransferase_grp1"/>
</dbReference>
<dbReference type="GO" id="GO:0016757">
    <property type="term" value="F:glycosyltransferase activity"/>
    <property type="evidence" value="ECO:0007669"/>
    <property type="project" value="InterPro"/>
</dbReference>
<dbReference type="PANTHER" id="PTHR45947">
    <property type="entry name" value="SULFOQUINOVOSYL TRANSFERASE SQD2"/>
    <property type="match status" value="1"/>
</dbReference>
<name>A0A916UID0_9SPHI</name>
<proteinExistence type="predicted"/>
<dbReference type="Pfam" id="PF13439">
    <property type="entry name" value="Glyco_transf_4"/>
    <property type="match status" value="1"/>
</dbReference>
<feature type="domain" description="Glycosyltransferase subfamily 4-like N-terminal" evidence="2">
    <location>
        <begin position="112"/>
        <end position="210"/>
    </location>
</feature>
<keyword evidence="4" id="KW-1185">Reference proteome</keyword>
<dbReference type="InterPro" id="IPR028098">
    <property type="entry name" value="Glyco_trans_4-like_N"/>
</dbReference>
<evidence type="ECO:0000313" key="4">
    <source>
        <dbReference type="Proteomes" id="UP000651668"/>
    </source>
</evidence>